<dbReference type="KEGG" id="tmn:UCRPA7_6821"/>
<dbReference type="GO" id="GO:0000224">
    <property type="term" value="F:peptide-N4-(N-acetyl-beta-glucosaminyl)asparagine amidase activity"/>
    <property type="evidence" value="ECO:0007669"/>
    <property type="project" value="TreeGrafter"/>
</dbReference>
<gene>
    <name evidence="4" type="ORF">UCRPA7_6821</name>
</gene>
<reference evidence="5" key="1">
    <citation type="journal article" date="2013" name="Genome Announc.">
        <title>Draft genome sequence of the ascomycete Phaeoacremonium aleophilum strain UCR-PA7, a causal agent of the esca disease complex in grapevines.</title>
        <authorList>
            <person name="Blanco-Ulate B."/>
            <person name="Rolshausen P."/>
            <person name="Cantu D."/>
        </authorList>
    </citation>
    <scope>NUCLEOTIDE SEQUENCE [LARGE SCALE GENOMIC DNA]</scope>
    <source>
        <strain evidence="5">UCR-PA7</strain>
    </source>
</reference>
<dbReference type="GO" id="GO:0030246">
    <property type="term" value="F:carbohydrate binding"/>
    <property type="evidence" value="ECO:0007669"/>
    <property type="project" value="InterPro"/>
</dbReference>
<dbReference type="RefSeq" id="XP_007917548.1">
    <property type="nucleotide sequence ID" value="XM_007919357.1"/>
</dbReference>
<name>R8BDP1_PHAM7</name>
<sequence>MLHESGTGGAPKYGVVSQLPALGDVANPLAYPGEPRASADITKIGYYKSSLASGITVELGASERAGFYRHSFPQIGESANVIVDVSHVLPSFRGMGLEQHYLGGGISVSDDSVGLSYEGWGKYDNGWNRAPGWTVYFCGVGVSFISTKQACQNVNSQIPSGTSLASLTDNARDAWNDQVLSKVTTTDTDTSKLQLLYSSLYFMQLLPQNKTGENPLWTSSEPYYDDTFTLWDLDPLSCGGCYWADYYYQGLPWEYSFNAHHDIDTLISLSGGEETFAARLETIFTPGLNPSGAFDKMIFNPGNEPSFTSPFLFNFVDRQDLTVNHSRAIAKAYYSATPGGLPGNSDAGAMQSWVLWVMIGLYPMTGQTTFLIGSPWFDDLSISLGGGNSLHITSTGGSDTSFYVQSLKVNGKTWTKNWVEWSDVFENGGTMDFVLGPEPVDWATGPAPPSPGTENNGSRTRKSSGSEDGSGASASGI</sequence>
<evidence type="ECO:0000313" key="5">
    <source>
        <dbReference type="Proteomes" id="UP000014074"/>
    </source>
</evidence>
<dbReference type="PANTHER" id="PTHR12143">
    <property type="entry name" value="PEPTIDE N-GLYCANASE PNGASE -RELATED"/>
    <property type="match status" value="1"/>
</dbReference>
<dbReference type="GO" id="GO:0006516">
    <property type="term" value="P:glycoprotein catabolic process"/>
    <property type="evidence" value="ECO:0007669"/>
    <property type="project" value="TreeGrafter"/>
</dbReference>
<dbReference type="GeneID" id="19327518"/>
<keyword evidence="4" id="KW-0378">Hydrolase</keyword>
<dbReference type="InterPro" id="IPR012939">
    <property type="entry name" value="Glyco_hydro_92"/>
</dbReference>
<dbReference type="GO" id="GO:0005634">
    <property type="term" value="C:nucleus"/>
    <property type="evidence" value="ECO:0007669"/>
    <property type="project" value="TreeGrafter"/>
</dbReference>
<dbReference type="OrthoDB" id="449263at2759"/>
<protein>
    <submittedName>
        <fullName evidence="4">Putative glycosyl hydrolase protein</fullName>
    </submittedName>
</protein>
<feature type="domain" description="Glycosyl hydrolase family 92" evidence="2">
    <location>
        <begin position="244"/>
        <end position="436"/>
    </location>
</feature>
<feature type="domain" description="Glycosyl hydrolase family 92" evidence="2">
    <location>
        <begin position="149"/>
        <end position="232"/>
    </location>
</feature>
<evidence type="ECO:0000259" key="2">
    <source>
        <dbReference type="Pfam" id="PF07971"/>
    </source>
</evidence>
<dbReference type="InterPro" id="IPR050883">
    <property type="entry name" value="PNGase"/>
</dbReference>
<dbReference type="FunFam" id="3.30.2080.10:FF:000001">
    <property type="entry name" value="Alpha-1,2-mannosidase subfamily"/>
    <property type="match status" value="1"/>
</dbReference>
<dbReference type="EMBL" id="KB933264">
    <property type="protein sequence ID" value="EON97419.1"/>
    <property type="molecule type" value="Genomic_DNA"/>
</dbReference>
<dbReference type="Pfam" id="PF07971">
    <property type="entry name" value="Glyco_hydro_92"/>
    <property type="match status" value="2"/>
</dbReference>
<organism evidence="4 5">
    <name type="scientific">Phaeoacremonium minimum (strain UCR-PA7)</name>
    <name type="common">Esca disease fungus</name>
    <name type="synonym">Togninia minima</name>
    <dbReference type="NCBI Taxonomy" id="1286976"/>
    <lineage>
        <taxon>Eukaryota</taxon>
        <taxon>Fungi</taxon>
        <taxon>Dikarya</taxon>
        <taxon>Ascomycota</taxon>
        <taxon>Pezizomycotina</taxon>
        <taxon>Sordariomycetes</taxon>
        <taxon>Sordariomycetidae</taxon>
        <taxon>Togniniales</taxon>
        <taxon>Togniniaceae</taxon>
        <taxon>Phaeoacremonium</taxon>
    </lineage>
</organism>
<dbReference type="InterPro" id="IPR014718">
    <property type="entry name" value="GH-type_carb-bd"/>
</dbReference>
<feature type="compositionally biased region" description="Low complexity" evidence="1">
    <location>
        <begin position="466"/>
        <end position="477"/>
    </location>
</feature>
<feature type="domain" description="Glycosyl hydrolase family 92 N-terminal" evidence="3">
    <location>
        <begin position="1"/>
        <end position="140"/>
    </location>
</feature>
<dbReference type="eggNOG" id="ENOG502QR5Q">
    <property type="taxonomic scope" value="Eukaryota"/>
</dbReference>
<dbReference type="InterPro" id="IPR041371">
    <property type="entry name" value="GH92_N"/>
</dbReference>
<evidence type="ECO:0000259" key="3">
    <source>
        <dbReference type="Pfam" id="PF17678"/>
    </source>
</evidence>
<dbReference type="GO" id="GO:0005829">
    <property type="term" value="C:cytosol"/>
    <property type="evidence" value="ECO:0007669"/>
    <property type="project" value="TreeGrafter"/>
</dbReference>
<keyword evidence="5" id="KW-1185">Reference proteome</keyword>
<dbReference type="Gene3D" id="2.70.98.10">
    <property type="match status" value="2"/>
</dbReference>
<feature type="region of interest" description="Disordered" evidence="1">
    <location>
        <begin position="436"/>
        <end position="477"/>
    </location>
</feature>
<dbReference type="Gene3D" id="3.30.2080.10">
    <property type="entry name" value="GH92 mannosidase domain"/>
    <property type="match status" value="1"/>
</dbReference>
<dbReference type="PANTHER" id="PTHR12143:SF44">
    <property type="entry name" value="GLYCOSYL HYDROLASE FAMILY 92 DOMAIN-CONTAINING PROTEIN"/>
    <property type="match status" value="1"/>
</dbReference>
<accession>R8BDP1</accession>
<evidence type="ECO:0000313" key="4">
    <source>
        <dbReference type="EMBL" id="EON97419.1"/>
    </source>
</evidence>
<dbReference type="Pfam" id="PF17678">
    <property type="entry name" value="Glyco_hydro_92N"/>
    <property type="match status" value="1"/>
</dbReference>
<dbReference type="AlphaFoldDB" id="R8BDP1"/>
<evidence type="ECO:0000256" key="1">
    <source>
        <dbReference type="SAM" id="MobiDB-lite"/>
    </source>
</evidence>
<dbReference type="HOGENOM" id="CLU_572646_0_0_1"/>
<proteinExistence type="predicted"/>
<dbReference type="Proteomes" id="UP000014074">
    <property type="component" value="Unassembled WGS sequence"/>
</dbReference>